<evidence type="ECO:0000256" key="3">
    <source>
        <dbReference type="ARBA" id="ARBA00022816"/>
    </source>
</evidence>
<dbReference type="PANTHER" id="PTHR13257">
    <property type="entry name" value="NUCLEOPORIN NUP84-RELATED"/>
    <property type="match status" value="1"/>
</dbReference>
<keyword evidence="5" id="KW-0811">Translocation</keyword>
<evidence type="ECO:0000313" key="10">
    <source>
        <dbReference type="EMBL" id="KAK8508334.1"/>
    </source>
</evidence>
<dbReference type="Proteomes" id="UP001472677">
    <property type="component" value="Unassembled WGS sequence"/>
</dbReference>
<keyword evidence="7" id="KW-0539">Nucleus</keyword>
<comment type="caution">
    <text evidence="10">The sequence shown here is derived from an EMBL/GenBank/DDBJ whole genome shotgun (WGS) entry which is preliminary data.</text>
</comment>
<feature type="coiled-coil region" evidence="8">
    <location>
        <begin position="656"/>
        <end position="704"/>
    </location>
</feature>
<sequence length="808" mass="89685">MRFNFDVAESADGGDSRRSSTPKEELQWVPLQNHPVFTSADGGATDAAASASSRGVKNLLAWDGASRLYYWDSDKQCLHRISIRLGEPVPTSVVAATPSKVLRADKELNFVVNKISINRNGSALLLAGSDDLCVMYLYGRSSTKDNAIICRTVSIGSQVYSSESSAIRILQVSWHPYSDTHVGILSSNSVFRIFDLSSDVVQPEQEYYLQPVEPGRSRNAASICPVDFSFGGDHLWDRFSVFVLFSDGSVYIVCPVVPFGSVYKWESILEIYSDAHTFGLNSANSAAVCNSNVAISWLEATFPELTQQTTDAENPSIIKAHSHALFDASLALQGPLRKVCRAGEDETVAVRGAECEGRAVSFLYNLVSKDSILVTAWSGGQLQVDALADEIQPVWITGSAPRLRVDSRDHVCGIAMICESNDTEHSIVKLDQPLDNTVWLGHPPPLLRLAIVDLALPRKTEGNSLITMFADPLMPERIYSLHEGGVDSIVLHFLPFTSQINGKDENIKIPSVHPVLSTCQGETSSPSPLFGFASLSDSFGYSWVVVVTSTEECVVLEMKTWNLLLPIQIDQEKPVRLEEQKEKDTPDIISKELLSGPKSVLAPQATPNLRSISADSIEGRSAIHQYFKLFHENYVEYAHKVYFELKHHGPQLKRIIDDQHARLNEAQEKMLRVEAKQSMLDERIARAVQRHSSLEQRLQHLRRLPGAHKKPLSRAEREFKSELDQFTGVELDALKSSIDILRARLRRYTQSSKGSVTNQRRKMPGRNNVQDTQIAQLKSSLEKLSLLNSESTKKVELVESALKTKDSS</sequence>
<reference evidence="10 11" key="1">
    <citation type="journal article" date="2024" name="G3 (Bethesda)">
        <title>Genome assembly of Hibiscus sabdariffa L. provides insights into metabolisms of medicinal natural products.</title>
        <authorList>
            <person name="Kim T."/>
        </authorList>
    </citation>
    <scope>NUCLEOTIDE SEQUENCE [LARGE SCALE GENOMIC DNA]</scope>
    <source>
        <strain evidence="10">TK-2024</strain>
        <tissue evidence="10">Old leaves</tissue>
    </source>
</reference>
<dbReference type="InterPro" id="IPR036322">
    <property type="entry name" value="WD40_repeat_dom_sf"/>
</dbReference>
<dbReference type="EMBL" id="JBBPBM010000103">
    <property type="protein sequence ID" value="KAK8508334.1"/>
    <property type="molecule type" value="Genomic_DNA"/>
</dbReference>
<evidence type="ECO:0000256" key="1">
    <source>
        <dbReference type="ARBA" id="ARBA00004567"/>
    </source>
</evidence>
<dbReference type="Pfam" id="PF10168">
    <property type="entry name" value="Nup88"/>
    <property type="match status" value="2"/>
</dbReference>
<gene>
    <name evidence="10" type="ORF">V6N12_019513</name>
</gene>
<feature type="region of interest" description="Disordered" evidence="9">
    <location>
        <begin position="750"/>
        <end position="769"/>
    </location>
</feature>
<evidence type="ECO:0000256" key="6">
    <source>
        <dbReference type="ARBA" id="ARBA00023132"/>
    </source>
</evidence>
<keyword evidence="8" id="KW-0175">Coiled coil</keyword>
<keyword evidence="11" id="KW-1185">Reference proteome</keyword>
<evidence type="ECO:0000313" key="11">
    <source>
        <dbReference type="Proteomes" id="UP001472677"/>
    </source>
</evidence>
<keyword evidence="2" id="KW-0813">Transport</keyword>
<evidence type="ECO:0000256" key="4">
    <source>
        <dbReference type="ARBA" id="ARBA00022927"/>
    </source>
</evidence>
<dbReference type="PANTHER" id="PTHR13257:SF0">
    <property type="entry name" value="NUCLEAR PORE COMPLEX PROTEIN NUP88"/>
    <property type="match status" value="1"/>
</dbReference>
<name>A0ABR2BMH7_9ROSI</name>
<dbReference type="InterPro" id="IPR037700">
    <property type="entry name" value="NUP88/NUP82"/>
</dbReference>
<keyword evidence="3" id="KW-0509">mRNA transport</keyword>
<protein>
    <recommendedName>
        <fullName evidence="12">Nuclear pore complex protein NUP88</fullName>
    </recommendedName>
</protein>
<evidence type="ECO:0000256" key="5">
    <source>
        <dbReference type="ARBA" id="ARBA00023010"/>
    </source>
</evidence>
<evidence type="ECO:0000256" key="9">
    <source>
        <dbReference type="SAM" id="MobiDB-lite"/>
    </source>
</evidence>
<evidence type="ECO:0000256" key="8">
    <source>
        <dbReference type="SAM" id="Coils"/>
    </source>
</evidence>
<feature type="region of interest" description="Disordered" evidence="9">
    <location>
        <begin position="1"/>
        <end position="25"/>
    </location>
</feature>
<keyword evidence="6" id="KW-0906">Nuclear pore complex</keyword>
<evidence type="ECO:0000256" key="2">
    <source>
        <dbReference type="ARBA" id="ARBA00022448"/>
    </source>
</evidence>
<evidence type="ECO:0008006" key="12">
    <source>
        <dbReference type="Google" id="ProtNLM"/>
    </source>
</evidence>
<accession>A0ABR2BMH7</accession>
<feature type="compositionally biased region" description="Basic and acidic residues" evidence="9">
    <location>
        <begin position="14"/>
        <end position="25"/>
    </location>
</feature>
<evidence type="ECO:0000256" key="7">
    <source>
        <dbReference type="ARBA" id="ARBA00023242"/>
    </source>
</evidence>
<organism evidence="10 11">
    <name type="scientific">Hibiscus sabdariffa</name>
    <name type="common">roselle</name>
    <dbReference type="NCBI Taxonomy" id="183260"/>
    <lineage>
        <taxon>Eukaryota</taxon>
        <taxon>Viridiplantae</taxon>
        <taxon>Streptophyta</taxon>
        <taxon>Embryophyta</taxon>
        <taxon>Tracheophyta</taxon>
        <taxon>Spermatophyta</taxon>
        <taxon>Magnoliopsida</taxon>
        <taxon>eudicotyledons</taxon>
        <taxon>Gunneridae</taxon>
        <taxon>Pentapetalae</taxon>
        <taxon>rosids</taxon>
        <taxon>malvids</taxon>
        <taxon>Malvales</taxon>
        <taxon>Malvaceae</taxon>
        <taxon>Malvoideae</taxon>
        <taxon>Hibiscus</taxon>
    </lineage>
</organism>
<dbReference type="InterPro" id="IPR019321">
    <property type="entry name" value="Nucleoporin_Nup88"/>
</dbReference>
<keyword evidence="4" id="KW-0653">Protein transport</keyword>
<dbReference type="SUPFAM" id="SSF50978">
    <property type="entry name" value="WD40 repeat-like"/>
    <property type="match status" value="1"/>
</dbReference>
<proteinExistence type="predicted"/>
<comment type="subcellular location">
    <subcellularLocation>
        <location evidence="1">Nucleus</location>
        <location evidence="1">Nuclear pore complex</location>
    </subcellularLocation>
</comment>